<dbReference type="AlphaFoldDB" id="A0A1F4VLZ0"/>
<feature type="transmembrane region" description="Helical" evidence="1">
    <location>
        <begin position="98"/>
        <end position="119"/>
    </location>
</feature>
<dbReference type="InterPro" id="IPR000620">
    <property type="entry name" value="EamA_dom"/>
</dbReference>
<dbReference type="GO" id="GO:0016020">
    <property type="term" value="C:membrane"/>
    <property type="evidence" value="ECO:0007669"/>
    <property type="project" value="InterPro"/>
</dbReference>
<evidence type="ECO:0000256" key="1">
    <source>
        <dbReference type="SAM" id="Phobius"/>
    </source>
</evidence>
<evidence type="ECO:0000313" key="4">
    <source>
        <dbReference type="Proteomes" id="UP000178964"/>
    </source>
</evidence>
<protein>
    <recommendedName>
        <fullName evidence="2">EamA domain-containing protein</fullName>
    </recommendedName>
</protein>
<keyword evidence="1" id="KW-0472">Membrane</keyword>
<dbReference type="Pfam" id="PF00892">
    <property type="entry name" value="EamA"/>
    <property type="match status" value="1"/>
</dbReference>
<reference evidence="3 4" key="1">
    <citation type="journal article" date="2016" name="Nat. Commun.">
        <title>Thousands of microbial genomes shed light on interconnected biogeochemical processes in an aquifer system.</title>
        <authorList>
            <person name="Anantharaman K."/>
            <person name="Brown C.T."/>
            <person name="Hug L.A."/>
            <person name="Sharon I."/>
            <person name="Castelle C.J."/>
            <person name="Probst A.J."/>
            <person name="Thomas B.C."/>
            <person name="Singh A."/>
            <person name="Wilkins M.J."/>
            <person name="Karaoz U."/>
            <person name="Brodie E.L."/>
            <person name="Williams K.H."/>
            <person name="Hubbard S.S."/>
            <person name="Banfield J.F."/>
        </authorList>
    </citation>
    <scope>NUCLEOTIDE SEQUENCE [LARGE SCALE GENOMIC DNA]</scope>
</reference>
<evidence type="ECO:0000259" key="2">
    <source>
        <dbReference type="Pfam" id="PF00892"/>
    </source>
</evidence>
<sequence>MEIFANLGWISLALLSAFFAALVAIFGKLGVTSVDTTLVTFIRSMVMLGVFTLIVLGLGSYKNIHEINQRTLLFIILSGVAGAASWLFYFMALKRGPIAGVVGVDRLSLVFAVILAIIFLGDKLTLKEIIGAVLVSIGAILLSLH</sequence>
<keyword evidence="1" id="KW-1133">Transmembrane helix</keyword>
<dbReference type="Proteomes" id="UP000178964">
    <property type="component" value="Unassembled WGS sequence"/>
</dbReference>
<dbReference type="Gene3D" id="1.10.3730.20">
    <property type="match status" value="1"/>
</dbReference>
<dbReference type="EMBL" id="MEVK01000041">
    <property type="protein sequence ID" value="OGC58189.1"/>
    <property type="molecule type" value="Genomic_DNA"/>
</dbReference>
<feature type="transmembrane region" description="Helical" evidence="1">
    <location>
        <begin position="7"/>
        <end position="26"/>
    </location>
</feature>
<name>A0A1F4VLZ0_UNCKA</name>
<feature type="transmembrane region" description="Helical" evidence="1">
    <location>
        <begin position="71"/>
        <end position="92"/>
    </location>
</feature>
<feature type="transmembrane region" description="Helical" evidence="1">
    <location>
        <begin position="38"/>
        <end position="59"/>
    </location>
</feature>
<dbReference type="SUPFAM" id="SSF103481">
    <property type="entry name" value="Multidrug resistance efflux transporter EmrE"/>
    <property type="match status" value="1"/>
</dbReference>
<dbReference type="InterPro" id="IPR037185">
    <property type="entry name" value="EmrE-like"/>
</dbReference>
<organism evidence="3 4">
    <name type="scientific">candidate division WWE3 bacterium RIFCSPLOWO2_01_FULL_42_11</name>
    <dbReference type="NCBI Taxonomy" id="1802627"/>
    <lineage>
        <taxon>Bacteria</taxon>
        <taxon>Katanobacteria</taxon>
    </lineage>
</organism>
<evidence type="ECO:0000313" key="3">
    <source>
        <dbReference type="EMBL" id="OGC58189.1"/>
    </source>
</evidence>
<keyword evidence="1" id="KW-0812">Transmembrane</keyword>
<feature type="domain" description="EamA" evidence="2">
    <location>
        <begin position="9"/>
        <end position="143"/>
    </location>
</feature>
<gene>
    <name evidence="3" type="ORF">A3A70_00425</name>
</gene>
<proteinExistence type="predicted"/>
<dbReference type="PANTHER" id="PTHR22911:SF137">
    <property type="entry name" value="SOLUTE CARRIER FAMILY 35 MEMBER G2-RELATED"/>
    <property type="match status" value="1"/>
</dbReference>
<comment type="caution">
    <text evidence="3">The sequence shown here is derived from an EMBL/GenBank/DDBJ whole genome shotgun (WGS) entry which is preliminary data.</text>
</comment>
<accession>A0A1F4VLZ0</accession>
<dbReference type="PANTHER" id="PTHR22911">
    <property type="entry name" value="ACYL-MALONYL CONDENSING ENZYME-RELATED"/>
    <property type="match status" value="1"/>
</dbReference>